<feature type="domain" description="RDD" evidence="7">
    <location>
        <begin position="10"/>
        <end position="147"/>
    </location>
</feature>
<keyword evidence="4 6" id="KW-1133">Transmembrane helix</keyword>
<dbReference type="AlphaFoldDB" id="A0A1G8T9G8"/>
<protein>
    <submittedName>
        <fullName evidence="8">RDD family protein</fullName>
    </submittedName>
</protein>
<dbReference type="Pfam" id="PF06271">
    <property type="entry name" value="RDD"/>
    <property type="match status" value="1"/>
</dbReference>
<dbReference type="RefSeq" id="WP_090365223.1">
    <property type="nucleotide sequence ID" value="NZ_FNEM01000007.1"/>
</dbReference>
<dbReference type="InterPro" id="IPR051791">
    <property type="entry name" value="Pra-immunoreactive"/>
</dbReference>
<organism evidence="8 9">
    <name type="scientific">Ferrimonas sediminum</name>
    <dbReference type="NCBI Taxonomy" id="718193"/>
    <lineage>
        <taxon>Bacteria</taxon>
        <taxon>Pseudomonadati</taxon>
        <taxon>Pseudomonadota</taxon>
        <taxon>Gammaproteobacteria</taxon>
        <taxon>Alteromonadales</taxon>
        <taxon>Ferrimonadaceae</taxon>
        <taxon>Ferrimonas</taxon>
    </lineage>
</organism>
<dbReference type="EMBL" id="FNEM01000007">
    <property type="protein sequence ID" value="SDJ38138.1"/>
    <property type="molecule type" value="Genomic_DNA"/>
</dbReference>
<evidence type="ECO:0000256" key="5">
    <source>
        <dbReference type="ARBA" id="ARBA00023136"/>
    </source>
</evidence>
<evidence type="ECO:0000259" key="7">
    <source>
        <dbReference type="Pfam" id="PF06271"/>
    </source>
</evidence>
<evidence type="ECO:0000256" key="6">
    <source>
        <dbReference type="SAM" id="Phobius"/>
    </source>
</evidence>
<dbReference type="OrthoDB" id="9793824at2"/>
<dbReference type="PANTHER" id="PTHR36115">
    <property type="entry name" value="PROLINE-RICH ANTIGEN HOMOLOG-RELATED"/>
    <property type="match status" value="1"/>
</dbReference>
<reference evidence="9" key="1">
    <citation type="submission" date="2016-10" db="EMBL/GenBank/DDBJ databases">
        <authorList>
            <person name="Varghese N."/>
            <person name="Submissions S."/>
        </authorList>
    </citation>
    <scope>NUCLEOTIDE SEQUENCE [LARGE SCALE GENOMIC DNA]</scope>
    <source>
        <strain evidence="9">DSM 23317</strain>
    </source>
</reference>
<keyword evidence="5 6" id="KW-0472">Membrane</keyword>
<dbReference type="Proteomes" id="UP000199527">
    <property type="component" value="Unassembled WGS sequence"/>
</dbReference>
<gene>
    <name evidence="8" type="ORF">SAMN04488540_107149</name>
</gene>
<dbReference type="PANTHER" id="PTHR36115:SF10">
    <property type="entry name" value="RDD DOMAIN-CONTAINING PROTEIN"/>
    <property type="match status" value="1"/>
</dbReference>
<accession>A0A1G8T9G8</accession>
<sequence length="165" mass="18585">MHPHANAPRASLKRRLATLLYDSLLGLAVYMAFGAVFFMVFGALVSQGIISNPEQQHAIDILQSSTGWTLANEGFKWAGVMLFFSYFWQKSGQTIGMRAWRLKLQNIDGSLISWHQALIRIITSGCGLMALTMVFSDDKRSLHDKWSHTELVELSIEQNRARLGQ</sequence>
<feature type="transmembrane region" description="Helical" evidence="6">
    <location>
        <begin position="20"/>
        <end position="45"/>
    </location>
</feature>
<evidence type="ECO:0000256" key="2">
    <source>
        <dbReference type="ARBA" id="ARBA00022475"/>
    </source>
</evidence>
<proteinExistence type="predicted"/>
<evidence type="ECO:0000313" key="9">
    <source>
        <dbReference type="Proteomes" id="UP000199527"/>
    </source>
</evidence>
<evidence type="ECO:0000256" key="3">
    <source>
        <dbReference type="ARBA" id="ARBA00022692"/>
    </source>
</evidence>
<keyword evidence="2" id="KW-1003">Cell membrane</keyword>
<evidence type="ECO:0000256" key="4">
    <source>
        <dbReference type="ARBA" id="ARBA00022989"/>
    </source>
</evidence>
<dbReference type="GO" id="GO:0005886">
    <property type="term" value="C:plasma membrane"/>
    <property type="evidence" value="ECO:0007669"/>
    <property type="project" value="UniProtKB-SubCell"/>
</dbReference>
<evidence type="ECO:0000313" key="8">
    <source>
        <dbReference type="EMBL" id="SDJ38138.1"/>
    </source>
</evidence>
<dbReference type="InterPro" id="IPR010432">
    <property type="entry name" value="RDD"/>
</dbReference>
<keyword evidence="9" id="KW-1185">Reference proteome</keyword>
<comment type="subcellular location">
    <subcellularLocation>
        <location evidence="1">Cell membrane</location>
        <topology evidence="1">Multi-pass membrane protein</topology>
    </subcellularLocation>
</comment>
<evidence type="ECO:0000256" key="1">
    <source>
        <dbReference type="ARBA" id="ARBA00004651"/>
    </source>
</evidence>
<keyword evidence="3 6" id="KW-0812">Transmembrane</keyword>
<name>A0A1G8T9G8_9GAMM</name>